<evidence type="ECO:0000256" key="1">
    <source>
        <dbReference type="ARBA" id="ARBA00004123"/>
    </source>
</evidence>
<reference evidence="8" key="1">
    <citation type="submission" date="2021-12" db="EMBL/GenBank/DDBJ databases">
        <authorList>
            <person name="King R."/>
        </authorList>
    </citation>
    <scope>NUCLEOTIDE SEQUENCE</scope>
</reference>
<name>A0A9P0A651_BEMTA</name>
<dbReference type="InterPro" id="IPR043129">
    <property type="entry name" value="ATPase_NBD"/>
</dbReference>
<evidence type="ECO:0000256" key="4">
    <source>
        <dbReference type="ARBA" id="ARBA00022490"/>
    </source>
</evidence>
<evidence type="ECO:0000313" key="8">
    <source>
        <dbReference type="EMBL" id="CAH0387288.1"/>
    </source>
</evidence>
<sequence length="400" mass="46178">MIDNAYILDNGAYSAKVGLSCHEEPKIIPNCIMKAKSERQRPFIGNQIEDCRDASGLFYILPFTKGYLVNWDVQKTVWDYILSNDCCPSNFSESPVIITEPYFNFNPIKEAMSEIFFEEYECQSFLRVNAGDLSVYHYNHDNPGTLCVLLVETGYSFTHIVPYIQGKKIRNKIRRIDVGGKILTNHIKEIISYRQLHVMDETYVMNQVKEDCCFVSEDFSRDVEIARKKYPENTIVRDYALPDYTTIRRGYIRPLDSKEECNQQTIRLNIERFSVPEVLFHPSDLGINQMGIPEAIVRVIKSCPEETQPHLFNNILITGGCAAFPGFKTRVYNDVRSMAPYNCKVRVTVPDNPVTYAWHGGVLFSKDPKFYNYAVTKEEYEKEGHAVIFERFDEANLNFA</sequence>
<dbReference type="GO" id="GO:0005856">
    <property type="term" value="C:cytoskeleton"/>
    <property type="evidence" value="ECO:0007669"/>
    <property type="project" value="UniProtKB-SubCell"/>
</dbReference>
<evidence type="ECO:0000256" key="3">
    <source>
        <dbReference type="ARBA" id="ARBA00005665"/>
    </source>
</evidence>
<keyword evidence="4" id="KW-0963">Cytoplasm</keyword>
<dbReference type="EMBL" id="OU963864">
    <property type="protein sequence ID" value="CAH0387288.1"/>
    <property type="molecule type" value="Genomic_DNA"/>
</dbReference>
<protein>
    <recommendedName>
        <fullName evidence="7">Actin-related protein 6</fullName>
    </recommendedName>
</protein>
<comment type="similarity">
    <text evidence="3">Belongs to the actin family. ARP6 subfamily.</text>
</comment>
<comment type="subcellular location">
    <subcellularLocation>
        <location evidence="2">Cytoplasm</location>
        <location evidence="2">Cytoskeleton</location>
    </subcellularLocation>
    <subcellularLocation>
        <location evidence="1">Nucleus</location>
    </subcellularLocation>
</comment>
<dbReference type="GO" id="GO:0005634">
    <property type="term" value="C:nucleus"/>
    <property type="evidence" value="ECO:0007669"/>
    <property type="project" value="UniProtKB-SubCell"/>
</dbReference>
<dbReference type="InterPro" id="IPR004000">
    <property type="entry name" value="Actin"/>
</dbReference>
<dbReference type="KEGG" id="btab:109030679"/>
<keyword evidence="5" id="KW-0206">Cytoskeleton</keyword>
<keyword evidence="6" id="KW-0539">Nucleus</keyword>
<evidence type="ECO:0000256" key="2">
    <source>
        <dbReference type="ARBA" id="ARBA00004245"/>
    </source>
</evidence>
<dbReference type="Proteomes" id="UP001152759">
    <property type="component" value="Chromosome 3"/>
</dbReference>
<dbReference type="SUPFAM" id="SSF53067">
    <property type="entry name" value="Actin-like ATPase domain"/>
    <property type="match status" value="2"/>
</dbReference>
<dbReference type="Gene3D" id="2.30.36.70">
    <property type="entry name" value="Actin, Chain A, domain 2"/>
    <property type="match status" value="1"/>
</dbReference>
<dbReference type="Gene3D" id="3.90.640.10">
    <property type="entry name" value="Actin, Chain A, domain 4"/>
    <property type="match status" value="1"/>
</dbReference>
<dbReference type="AlphaFoldDB" id="A0A9P0A651"/>
<keyword evidence="9" id="KW-1185">Reference proteome</keyword>
<evidence type="ECO:0000256" key="6">
    <source>
        <dbReference type="ARBA" id="ARBA00023242"/>
    </source>
</evidence>
<dbReference type="CDD" id="cd10210">
    <property type="entry name" value="ASKHA_NBD_Arp6"/>
    <property type="match status" value="1"/>
</dbReference>
<dbReference type="FunFam" id="3.90.640.10:FF:000014">
    <property type="entry name" value="Putative actin-related protein 6"/>
    <property type="match status" value="1"/>
</dbReference>
<dbReference type="Gene3D" id="3.30.420.40">
    <property type="match status" value="2"/>
</dbReference>
<evidence type="ECO:0000256" key="5">
    <source>
        <dbReference type="ARBA" id="ARBA00023212"/>
    </source>
</evidence>
<dbReference type="PANTHER" id="PTHR11937">
    <property type="entry name" value="ACTIN"/>
    <property type="match status" value="1"/>
</dbReference>
<dbReference type="FunFam" id="2.30.36.70:FF:000003">
    <property type="entry name" value="Actin-related protein 6"/>
    <property type="match status" value="1"/>
</dbReference>
<dbReference type="OrthoDB" id="6220758at2759"/>
<dbReference type="Pfam" id="PF00022">
    <property type="entry name" value="Actin"/>
    <property type="match status" value="1"/>
</dbReference>
<dbReference type="SMART" id="SM00268">
    <property type="entry name" value="ACTIN"/>
    <property type="match status" value="1"/>
</dbReference>
<proteinExistence type="inferred from homology"/>
<accession>A0A9P0A651</accession>
<organism evidence="8 9">
    <name type="scientific">Bemisia tabaci</name>
    <name type="common">Sweetpotato whitefly</name>
    <name type="synonym">Aleurodes tabaci</name>
    <dbReference type="NCBI Taxonomy" id="7038"/>
    <lineage>
        <taxon>Eukaryota</taxon>
        <taxon>Metazoa</taxon>
        <taxon>Ecdysozoa</taxon>
        <taxon>Arthropoda</taxon>
        <taxon>Hexapoda</taxon>
        <taxon>Insecta</taxon>
        <taxon>Pterygota</taxon>
        <taxon>Neoptera</taxon>
        <taxon>Paraneoptera</taxon>
        <taxon>Hemiptera</taxon>
        <taxon>Sternorrhyncha</taxon>
        <taxon>Aleyrodoidea</taxon>
        <taxon>Aleyrodidae</taxon>
        <taxon>Aleyrodinae</taxon>
        <taxon>Bemisia</taxon>
    </lineage>
</organism>
<evidence type="ECO:0000313" key="9">
    <source>
        <dbReference type="Proteomes" id="UP001152759"/>
    </source>
</evidence>
<gene>
    <name evidence="8" type="ORF">BEMITA_LOCUS6326</name>
</gene>
<evidence type="ECO:0000256" key="7">
    <source>
        <dbReference type="ARBA" id="ARBA00074635"/>
    </source>
</evidence>